<reference evidence="2" key="1">
    <citation type="submission" date="2016-11" db="UniProtKB">
        <authorList>
            <consortium name="WormBaseParasite"/>
        </authorList>
    </citation>
    <scope>IDENTIFICATION</scope>
</reference>
<evidence type="ECO:0000313" key="2">
    <source>
        <dbReference type="WBParaSite" id="L893_g13365.t1"/>
    </source>
</evidence>
<dbReference type="AlphaFoldDB" id="A0A1I7Y6Y2"/>
<organism evidence="1 2">
    <name type="scientific">Steinernema glaseri</name>
    <dbReference type="NCBI Taxonomy" id="37863"/>
    <lineage>
        <taxon>Eukaryota</taxon>
        <taxon>Metazoa</taxon>
        <taxon>Ecdysozoa</taxon>
        <taxon>Nematoda</taxon>
        <taxon>Chromadorea</taxon>
        <taxon>Rhabditida</taxon>
        <taxon>Tylenchina</taxon>
        <taxon>Panagrolaimomorpha</taxon>
        <taxon>Strongyloidoidea</taxon>
        <taxon>Steinernematidae</taxon>
        <taxon>Steinernema</taxon>
    </lineage>
</organism>
<dbReference type="Proteomes" id="UP000095287">
    <property type="component" value="Unplaced"/>
</dbReference>
<evidence type="ECO:0000313" key="1">
    <source>
        <dbReference type="Proteomes" id="UP000095287"/>
    </source>
</evidence>
<name>A0A1I7Y6Y2_9BILA</name>
<accession>A0A1I7Y6Y2</accession>
<protein>
    <submittedName>
        <fullName evidence="2">Ovule protein</fullName>
    </submittedName>
</protein>
<proteinExistence type="predicted"/>
<dbReference type="WBParaSite" id="L893_g13365.t1">
    <property type="protein sequence ID" value="L893_g13365.t1"/>
    <property type="gene ID" value="L893_g13365"/>
</dbReference>
<sequence>MDYCVCHHDMDHMCNDENSNQKRISKRSASTSVLSAAIDSSQHEDLLLCYLYSTVFRRASKYHPCILDPRRDGKHDNPLAP</sequence>
<keyword evidence="1" id="KW-1185">Reference proteome</keyword>